<feature type="domain" description="Glucose-6-phosphate dehydrogenase assembly protein OpcA N-terminal" evidence="1">
    <location>
        <begin position="52"/>
        <end position="160"/>
    </location>
</feature>
<dbReference type="InterPro" id="IPR046802">
    <property type="entry name" value="OpcA_G6PD_C"/>
</dbReference>
<evidence type="ECO:0000313" key="3">
    <source>
        <dbReference type="EMBL" id="KAE8763342.1"/>
    </source>
</evidence>
<dbReference type="RefSeq" id="WP_152200125.1">
    <property type="nucleotide sequence ID" value="NZ_VUKF01000003.1"/>
</dbReference>
<dbReference type="InterPro" id="IPR004555">
    <property type="entry name" value="G6PDH_assembly_OpcA"/>
</dbReference>
<proteinExistence type="predicted"/>
<dbReference type="AlphaFoldDB" id="A0A7J5ULU6"/>
<protein>
    <submittedName>
        <fullName evidence="3">OpcA protein</fullName>
    </submittedName>
</protein>
<gene>
    <name evidence="3" type="ORF">GB883_14600</name>
</gene>
<comment type="caution">
    <text evidence="3">The sequence shown here is derived from an EMBL/GenBank/DDBJ whole genome shotgun (WGS) entry which is preliminary data.</text>
</comment>
<dbReference type="PANTHER" id="PTHR38658:SF1">
    <property type="entry name" value="OXPP CYCLE PROTEIN OPCA-RELATED"/>
    <property type="match status" value="1"/>
</dbReference>
<accession>A0A7J5ULU6</accession>
<dbReference type="OrthoDB" id="128564at2"/>
<dbReference type="EMBL" id="WHJE01000078">
    <property type="protein sequence ID" value="KAE8763342.1"/>
    <property type="molecule type" value="Genomic_DNA"/>
</dbReference>
<sequence>MIVHLAGTRSGAVADRLVTLREEGGVTALGRVLTLVVLATGDGEAETAVAAANAASREHPCRIVVVVPSPGEATGLAAEVRVGADAGASEVVILRPGGDAGTATDSLVVPLLLPDVPVVVWWPGEPPAAPAADPVGAMAQRRITDALACPDPPATVRRLRAGYAPGDTDLSWARSTPWRARLAAALDEPPHDPVLAATVVGPRWRTPVELLAGWLADRLDCPVRLVPASSGVITQVRLERPGGAVTLAREPDAQEARLSLPGMPDRFVSLPVRTLEDCLREELRGLAPDETYGQALTRGLALLRDGRAA</sequence>
<name>A0A7J5ULU6_9MICO</name>
<evidence type="ECO:0000259" key="2">
    <source>
        <dbReference type="Pfam" id="PF20171"/>
    </source>
</evidence>
<evidence type="ECO:0000313" key="4">
    <source>
        <dbReference type="Proteomes" id="UP000451860"/>
    </source>
</evidence>
<organism evidence="3 4">
    <name type="scientific">Georgenia thermotolerans</name>
    <dbReference type="NCBI Taxonomy" id="527326"/>
    <lineage>
        <taxon>Bacteria</taxon>
        <taxon>Bacillati</taxon>
        <taxon>Actinomycetota</taxon>
        <taxon>Actinomycetes</taxon>
        <taxon>Micrococcales</taxon>
        <taxon>Bogoriellaceae</taxon>
        <taxon>Georgenia</taxon>
    </lineage>
</organism>
<dbReference type="Proteomes" id="UP000451860">
    <property type="component" value="Unassembled WGS sequence"/>
</dbReference>
<dbReference type="Pfam" id="PF20171">
    <property type="entry name" value="OpcA_G6PD_C"/>
    <property type="match status" value="1"/>
</dbReference>
<dbReference type="InterPro" id="IPR046801">
    <property type="entry name" value="OpcA_G6PD_N"/>
</dbReference>
<evidence type="ECO:0000259" key="1">
    <source>
        <dbReference type="Pfam" id="PF10128"/>
    </source>
</evidence>
<reference evidence="3 4" key="1">
    <citation type="submission" date="2019-10" db="EMBL/GenBank/DDBJ databases">
        <title>Georgenia wutianyii sp. nov. and Georgenia yuyongxinii sp. nov. isolated from plateau pika (Ochotona curzoniae) in the Qinghai-Tibet plateau of China.</title>
        <authorList>
            <person name="Tian Z."/>
        </authorList>
    </citation>
    <scope>NUCLEOTIDE SEQUENCE [LARGE SCALE GENOMIC DNA]</scope>
    <source>
        <strain evidence="3 4">DSM 21501</strain>
    </source>
</reference>
<keyword evidence="4" id="KW-1185">Reference proteome</keyword>
<dbReference type="Pfam" id="PF10128">
    <property type="entry name" value="OpcA_G6PD_assem"/>
    <property type="match status" value="1"/>
</dbReference>
<feature type="domain" description="Glucose-6-phosphate dehydrogenase assembly protein OpcA C-terminal" evidence="2">
    <location>
        <begin position="165"/>
        <end position="296"/>
    </location>
</feature>
<dbReference type="PANTHER" id="PTHR38658">
    <property type="entry name" value="OXPP CYCLE PROTEIN OPCA-RELATED"/>
    <property type="match status" value="1"/>
</dbReference>